<keyword evidence="4" id="KW-1185">Reference proteome</keyword>
<proteinExistence type="predicted"/>
<dbReference type="Proteomes" id="UP000318141">
    <property type="component" value="Unassembled WGS sequence"/>
</dbReference>
<comment type="caution">
    <text evidence="3">The sequence shown here is derived from an EMBL/GenBank/DDBJ whole genome shotgun (WGS) entry which is preliminary data.</text>
</comment>
<dbReference type="EMBL" id="VLJN01000025">
    <property type="protein sequence ID" value="TWG83343.1"/>
    <property type="molecule type" value="Genomic_DNA"/>
</dbReference>
<accession>A0A562BDT8</accession>
<keyword evidence="2" id="KW-0812">Transmembrane</keyword>
<feature type="region of interest" description="Disordered" evidence="1">
    <location>
        <begin position="1"/>
        <end position="28"/>
    </location>
</feature>
<dbReference type="AlphaFoldDB" id="A0A562BDT8"/>
<evidence type="ECO:0000313" key="3">
    <source>
        <dbReference type="EMBL" id="TWG83343.1"/>
    </source>
</evidence>
<organism evidence="3 4">
    <name type="scientific">Cupriavidus gilardii J11</name>
    <dbReference type="NCBI Taxonomy" id="936133"/>
    <lineage>
        <taxon>Bacteria</taxon>
        <taxon>Pseudomonadati</taxon>
        <taxon>Pseudomonadota</taxon>
        <taxon>Betaproteobacteria</taxon>
        <taxon>Burkholderiales</taxon>
        <taxon>Burkholderiaceae</taxon>
        <taxon>Cupriavidus</taxon>
    </lineage>
</organism>
<keyword evidence="2" id="KW-0472">Membrane</keyword>
<protein>
    <submittedName>
        <fullName evidence="3">Uncharacterized protein</fullName>
    </submittedName>
</protein>
<evidence type="ECO:0000256" key="1">
    <source>
        <dbReference type="SAM" id="MobiDB-lite"/>
    </source>
</evidence>
<feature type="transmembrane region" description="Helical" evidence="2">
    <location>
        <begin position="162"/>
        <end position="180"/>
    </location>
</feature>
<keyword evidence="2" id="KW-1133">Transmembrane helix</keyword>
<name>A0A562BDT8_9BURK</name>
<evidence type="ECO:0000313" key="4">
    <source>
        <dbReference type="Proteomes" id="UP000318141"/>
    </source>
</evidence>
<evidence type="ECO:0000256" key="2">
    <source>
        <dbReference type="SAM" id="Phobius"/>
    </source>
</evidence>
<sequence length="190" mass="21205">MDDNQDAPVPDMPEQQGGATLHRLPERRPPAHLAHIKGWGADLDRRNRPAVPKERTPPRLEGLHWHDAGQQPLRMKVFHSTERPGMTPVFGTSVPPSGFSGRLREMAYRLSENDVRHWLLLLFADRVNVAEGLGQDLAQGHVPNVFAEMGGRAELRHNRAGLFTKVAVASLAVGVGYLLLTRRHRTAMED</sequence>
<reference evidence="3 4" key="1">
    <citation type="submission" date="2019-07" db="EMBL/GenBank/DDBJ databases">
        <title>Genome sequencing of lignin-degrading bacterial isolates.</title>
        <authorList>
            <person name="Gladden J."/>
        </authorList>
    </citation>
    <scope>NUCLEOTIDE SEQUENCE [LARGE SCALE GENOMIC DNA]</scope>
    <source>
        <strain evidence="3 4">J11</strain>
    </source>
</reference>
<gene>
    <name evidence="3" type="ORF">L602_003100000280</name>
</gene>